<protein>
    <submittedName>
        <fullName evidence="1">Uncharacterized protein YjgD</fullName>
    </submittedName>
</protein>
<sequence length="139" mass="15266">MSEELINQAQSTVSSTQDLLDQLLKPEVQQSLTTLVEQLPKLAEVVTLLTQAYDFAKLVSTDDVLKNDTVSAVKEVAEPVIGTVKTVAQNAIEAKERAESTNEAVGLFGVLRLLKDPEVQNVLRFVNAFLQVTAERKNQ</sequence>
<evidence type="ECO:0000313" key="1">
    <source>
        <dbReference type="EMBL" id="SOC41904.1"/>
    </source>
</evidence>
<name>A0A285UJ09_9BACL</name>
<dbReference type="PANTHER" id="PTHR39180">
    <property type="match status" value="1"/>
</dbReference>
<dbReference type="AlphaFoldDB" id="A0A285UJ09"/>
<dbReference type="OrthoDB" id="2374761at2"/>
<proteinExistence type="predicted"/>
<organism evidence="1 2">
    <name type="scientific">Ureibacillus acetophenoni</name>
    <dbReference type="NCBI Taxonomy" id="614649"/>
    <lineage>
        <taxon>Bacteria</taxon>
        <taxon>Bacillati</taxon>
        <taxon>Bacillota</taxon>
        <taxon>Bacilli</taxon>
        <taxon>Bacillales</taxon>
        <taxon>Caryophanaceae</taxon>
        <taxon>Ureibacillus</taxon>
    </lineage>
</organism>
<reference evidence="2" key="1">
    <citation type="submission" date="2017-08" db="EMBL/GenBank/DDBJ databases">
        <authorList>
            <person name="Varghese N."/>
            <person name="Submissions S."/>
        </authorList>
    </citation>
    <scope>NUCLEOTIDE SEQUENCE [LARGE SCALE GENOMIC DNA]</scope>
    <source>
        <strain evidence="2">JC23</strain>
    </source>
</reference>
<gene>
    <name evidence="1" type="ORF">SAMN05877842_11174</name>
</gene>
<dbReference type="Pfam" id="PF07849">
    <property type="entry name" value="DUF1641"/>
    <property type="match status" value="1"/>
</dbReference>
<dbReference type="InterPro" id="IPR012440">
    <property type="entry name" value="DUF1641"/>
</dbReference>
<accession>A0A285UJ09</accession>
<dbReference type="RefSeq" id="WP_097150278.1">
    <property type="nucleotide sequence ID" value="NZ_OBQC01000011.1"/>
</dbReference>
<dbReference type="Proteomes" id="UP000219252">
    <property type="component" value="Unassembled WGS sequence"/>
</dbReference>
<evidence type="ECO:0000313" key="2">
    <source>
        <dbReference type="Proteomes" id="UP000219252"/>
    </source>
</evidence>
<dbReference type="EMBL" id="OBQC01000011">
    <property type="protein sequence ID" value="SOC41904.1"/>
    <property type="molecule type" value="Genomic_DNA"/>
</dbReference>
<keyword evidence="2" id="KW-1185">Reference proteome</keyword>
<dbReference type="PANTHER" id="PTHR39180:SF2">
    <property type="entry name" value="DUF1641 DOMAIN-CONTAINING PROTEIN"/>
    <property type="match status" value="1"/>
</dbReference>